<organism evidence="1 2">
    <name type="scientific">Candidatus Allofournierella pullistercoris</name>
    <dbReference type="NCBI Taxonomy" id="2838597"/>
    <lineage>
        <taxon>Bacteria</taxon>
        <taxon>Bacillati</taxon>
        <taxon>Bacillota</taxon>
        <taxon>Clostridia</taxon>
        <taxon>Eubacteriales</taxon>
        <taxon>Oscillospiraceae</taxon>
        <taxon>Allofournierella</taxon>
    </lineage>
</organism>
<comment type="caution">
    <text evidence="1">The sequence shown here is derived from an EMBL/GenBank/DDBJ whole genome shotgun (WGS) entry which is preliminary data.</text>
</comment>
<dbReference type="InterPro" id="IPR036390">
    <property type="entry name" value="WH_DNA-bd_sf"/>
</dbReference>
<dbReference type="EMBL" id="JAHLFP010000005">
    <property type="protein sequence ID" value="MBU3805404.1"/>
    <property type="molecule type" value="Genomic_DNA"/>
</dbReference>
<evidence type="ECO:0000313" key="1">
    <source>
        <dbReference type="EMBL" id="MBU3805404.1"/>
    </source>
</evidence>
<dbReference type="SUPFAM" id="SSF46785">
    <property type="entry name" value="Winged helix' DNA-binding domain"/>
    <property type="match status" value="1"/>
</dbReference>
<dbReference type="Gene3D" id="1.10.10.10">
    <property type="entry name" value="Winged helix-like DNA-binding domain superfamily/Winged helix DNA-binding domain"/>
    <property type="match status" value="1"/>
</dbReference>
<proteinExistence type="predicted"/>
<accession>A0A948WQ65</accession>
<protein>
    <submittedName>
        <fullName evidence="1">Rrf2 family transcriptional regulator</fullName>
    </submittedName>
</protein>
<dbReference type="PANTHER" id="PTHR33221">
    <property type="entry name" value="WINGED HELIX-TURN-HELIX TRANSCRIPTIONAL REGULATOR, RRF2 FAMILY"/>
    <property type="match status" value="1"/>
</dbReference>
<dbReference type="AlphaFoldDB" id="A0A948WQ65"/>
<dbReference type="InterPro" id="IPR000944">
    <property type="entry name" value="Tscrpt_reg_Rrf2"/>
</dbReference>
<dbReference type="GO" id="GO:0005829">
    <property type="term" value="C:cytosol"/>
    <property type="evidence" value="ECO:0007669"/>
    <property type="project" value="TreeGrafter"/>
</dbReference>
<reference evidence="1" key="2">
    <citation type="submission" date="2021-04" db="EMBL/GenBank/DDBJ databases">
        <authorList>
            <person name="Gilroy R."/>
        </authorList>
    </citation>
    <scope>NUCLEOTIDE SEQUENCE</scope>
    <source>
        <strain evidence="1">B5_2728</strain>
    </source>
</reference>
<evidence type="ECO:0000313" key="2">
    <source>
        <dbReference type="Proteomes" id="UP000713596"/>
    </source>
</evidence>
<dbReference type="PANTHER" id="PTHR33221:SF15">
    <property type="entry name" value="HTH-TYPE TRANSCRIPTIONAL REGULATOR YWGB-RELATED"/>
    <property type="match status" value="1"/>
</dbReference>
<dbReference type="Proteomes" id="UP000713596">
    <property type="component" value="Unassembled WGS sequence"/>
</dbReference>
<reference evidence="1" key="1">
    <citation type="journal article" date="2021" name="PeerJ">
        <title>Extensive microbial diversity within the chicken gut microbiome revealed by metagenomics and culture.</title>
        <authorList>
            <person name="Gilroy R."/>
            <person name="Ravi A."/>
            <person name="Getino M."/>
            <person name="Pursley I."/>
            <person name="Horton D.L."/>
            <person name="Alikhan N.F."/>
            <person name="Baker D."/>
            <person name="Gharbi K."/>
            <person name="Hall N."/>
            <person name="Watson M."/>
            <person name="Adriaenssens E.M."/>
            <person name="Foster-Nyarko E."/>
            <person name="Jarju S."/>
            <person name="Secka A."/>
            <person name="Antonio M."/>
            <person name="Oren A."/>
            <person name="Chaudhuri R.R."/>
            <person name="La Ragione R."/>
            <person name="Hildebrand F."/>
            <person name="Pallen M.J."/>
        </authorList>
    </citation>
    <scope>NUCLEOTIDE SEQUENCE</scope>
    <source>
        <strain evidence="1">B5_2728</strain>
    </source>
</reference>
<gene>
    <name evidence="1" type="ORF">H9882_00665</name>
</gene>
<dbReference type="PROSITE" id="PS51197">
    <property type="entry name" value="HTH_RRF2_2"/>
    <property type="match status" value="1"/>
</dbReference>
<dbReference type="Pfam" id="PF02082">
    <property type="entry name" value="Rrf2"/>
    <property type="match status" value="1"/>
</dbReference>
<name>A0A948WQ65_9FIRM</name>
<dbReference type="InterPro" id="IPR036388">
    <property type="entry name" value="WH-like_DNA-bd_sf"/>
</dbReference>
<sequence length="143" mass="15984">MKYSTRLSDTLHVLAFLVLGEGQRMTSTMIAESIRTNPAYIRQLMSALKNAGIIASTQGQANPRLTREASEITMLDVYRAVEGNKPLLHLDVATNPECGVGVNIQLAISDFYGDVQQVAEQTMQTITLQDILERYREKLENLR</sequence>
<dbReference type="GO" id="GO:0003700">
    <property type="term" value="F:DNA-binding transcription factor activity"/>
    <property type="evidence" value="ECO:0007669"/>
    <property type="project" value="TreeGrafter"/>
</dbReference>